<keyword evidence="1" id="KW-1133">Transmembrane helix</keyword>
<organism evidence="2 3">
    <name type="scientific">Halobaculum lipolyticum</name>
    <dbReference type="NCBI Taxonomy" id="3032001"/>
    <lineage>
        <taxon>Archaea</taxon>
        <taxon>Methanobacteriati</taxon>
        <taxon>Methanobacteriota</taxon>
        <taxon>Stenosarchaea group</taxon>
        <taxon>Halobacteria</taxon>
        <taxon>Halobacteriales</taxon>
        <taxon>Haloferacaceae</taxon>
        <taxon>Halobaculum</taxon>
    </lineage>
</organism>
<keyword evidence="1" id="KW-0812">Transmembrane</keyword>
<dbReference type="GeneID" id="81126645"/>
<reference evidence="2 3" key="1">
    <citation type="journal article" date="2019" name="Int. J. Syst. Evol. Microbiol.">
        <title>The Global Catalogue of Microorganisms (GCM) 10K type strain sequencing project: providing services to taxonomists for standard genome sequencing and annotation.</title>
        <authorList>
            <consortium name="The Broad Institute Genomics Platform"/>
            <consortium name="The Broad Institute Genome Sequencing Center for Infectious Disease"/>
            <person name="Wu L."/>
            <person name="Ma J."/>
        </authorList>
    </citation>
    <scope>NUCLEOTIDE SEQUENCE [LARGE SCALE GENOMIC DNA]</scope>
    <source>
        <strain evidence="2 3">DT31</strain>
    </source>
</reference>
<dbReference type="Pfam" id="PF04307">
    <property type="entry name" value="YdjM"/>
    <property type="match status" value="1"/>
</dbReference>
<feature type="transmembrane region" description="Helical" evidence="1">
    <location>
        <begin position="93"/>
        <end position="112"/>
    </location>
</feature>
<keyword evidence="1" id="KW-0472">Membrane</keyword>
<dbReference type="RefSeq" id="WP_284031726.1">
    <property type="nucleotide sequence ID" value="NZ_CP126154.1"/>
</dbReference>
<gene>
    <name evidence="2" type="ORF">ACFQL9_00695</name>
</gene>
<feature type="transmembrane region" description="Helical" evidence="1">
    <location>
        <begin position="54"/>
        <end position="72"/>
    </location>
</feature>
<evidence type="ECO:0000313" key="2">
    <source>
        <dbReference type="EMBL" id="MFC7068144.1"/>
    </source>
</evidence>
<dbReference type="InterPro" id="IPR007404">
    <property type="entry name" value="YdjM-like"/>
</dbReference>
<keyword evidence="2" id="KW-0378">Hydrolase</keyword>
<evidence type="ECO:0000256" key="1">
    <source>
        <dbReference type="SAM" id="Phobius"/>
    </source>
</evidence>
<dbReference type="Proteomes" id="UP001596461">
    <property type="component" value="Unassembled WGS sequence"/>
</dbReference>
<name>A0ABD5W496_9EURY</name>
<evidence type="ECO:0000313" key="3">
    <source>
        <dbReference type="Proteomes" id="UP001596461"/>
    </source>
</evidence>
<protein>
    <submittedName>
        <fullName evidence="2">Metal-dependent hydrolase</fullName>
    </submittedName>
</protein>
<keyword evidence="3" id="KW-1185">Reference proteome</keyword>
<dbReference type="AlphaFoldDB" id="A0ABD5W496"/>
<proteinExistence type="predicted"/>
<dbReference type="GO" id="GO:0016787">
    <property type="term" value="F:hydrolase activity"/>
    <property type="evidence" value="ECO:0007669"/>
    <property type="project" value="UniProtKB-KW"/>
</dbReference>
<feature type="transmembrane region" description="Helical" evidence="1">
    <location>
        <begin position="181"/>
        <end position="203"/>
    </location>
</feature>
<dbReference type="EMBL" id="JBHTAH010000001">
    <property type="protein sequence ID" value="MFC7068144.1"/>
    <property type="molecule type" value="Genomic_DNA"/>
</dbReference>
<sequence length="208" mass="22659">MPSTLVHVALAGLFAAALLRESVFGRRAVAVVLCAAVLPDLDSFVSPFLAGAHRSLGHNALLPALAVVALVYDTRVRDESWLRRRWGDAAPHLAWVALVGFAVAGVGLDYVANGVNLFWPLHDQFYTLNGRAGLSNQRGFFQTFVDLTPETVRTTENLHYATGVDPSPGAEPEDVERVFPLVWAGWQLLLVTTSVGVLAVRFARSRRE</sequence>
<comment type="caution">
    <text evidence="2">The sequence shown here is derived from an EMBL/GenBank/DDBJ whole genome shotgun (WGS) entry which is preliminary data.</text>
</comment>
<accession>A0ABD5W496</accession>